<dbReference type="GO" id="GO:0000146">
    <property type="term" value="F:microfilament motor activity"/>
    <property type="evidence" value="ECO:0007669"/>
    <property type="project" value="TreeGrafter"/>
</dbReference>
<dbReference type="GeneID" id="37015404"/>
<dbReference type="PROSITE" id="PS51456">
    <property type="entry name" value="MYOSIN_MOTOR"/>
    <property type="match status" value="1"/>
</dbReference>
<evidence type="ECO:0000256" key="4">
    <source>
        <dbReference type="ARBA" id="ARBA00023054"/>
    </source>
</evidence>
<dbReference type="InterPro" id="IPR004009">
    <property type="entry name" value="SH3_Myosin"/>
</dbReference>
<evidence type="ECO:0000259" key="10">
    <source>
        <dbReference type="PROSITE" id="PS51456"/>
    </source>
</evidence>
<comment type="similarity">
    <text evidence="1 8">Belongs to the TRAFAC class myosin-kinesin ATPase superfamily. Myosin family.</text>
</comment>
<feature type="region of interest" description="Disordered" evidence="9">
    <location>
        <begin position="215"/>
        <end position="256"/>
    </location>
</feature>
<sequence length="513" mass="56423">MSVRNASATLAALPRGSADSGGASGSSAAEAGAAAEFASKKYVWVPDKEAGYLPGWVVREEQNGEVVVVALPDGSHQSVPAFDISKQNPPRFELSENIADLTFLSEAGVSHCLRQRYQRGMIYTYSGLFLVAVNPYHQLPIYTDAIVAAYKGRRREDNAPHVFAVADEAMRNMLDNRENQSLLVTGESGAGKTENTKKVIQYLAAVAADMAPATGSSLTPEAPSLTRSASSMRNGLSKAGSSRYTMDKMPSSEGEGTKQLGLLERQILQANPILEAFGNAQTIRNNNSSRFGKFVRIEFTSTGCIAGANIDWYLLEKSRVHNRSEAERSFHVFYQLLRSGDRDLLSKLLLTGSPGDYAYLKSSRQNVEGLDDGVEWKALRTALDTVGFSPEEQLNFFRVVASILQIGNIQLAEDRSGAEQARIDNSAHIEKVCHLLGVPEQELTKALLRPRVKAGREWVSQSRTRKQVLEETAALCKTISPDEQKYFHWSAGHRRLRDLRGQLIRAALHQLHK</sequence>
<evidence type="ECO:0000256" key="3">
    <source>
        <dbReference type="ARBA" id="ARBA00022840"/>
    </source>
</evidence>
<dbReference type="SMART" id="SM00242">
    <property type="entry name" value="MYSc"/>
    <property type="match status" value="1"/>
</dbReference>
<dbReference type="PRINTS" id="PR00193">
    <property type="entry name" value="MYOSINHEAVY"/>
</dbReference>
<dbReference type="OrthoDB" id="6108017at2759"/>
<feature type="binding site" evidence="8">
    <location>
        <begin position="186"/>
        <end position="193"/>
    </location>
    <ligand>
        <name>ATP</name>
        <dbReference type="ChEBI" id="CHEBI:30616"/>
    </ligand>
</feature>
<dbReference type="GO" id="GO:0016459">
    <property type="term" value="C:myosin complex"/>
    <property type="evidence" value="ECO:0007669"/>
    <property type="project" value="UniProtKB-KW"/>
</dbReference>
<feature type="domain" description="Myosin N-terminal SH3-like" evidence="11">
    <location>
        <begin position="38"/>
        <end position="89"/>
    </location>
</feature>
<dbReference type="PANTHER" id="PTHR13140:SF857">
    <property type="entry name" value="MYOSIN-11"/>
    <property type="match status" value="1"/>
</dbReference>
<reference evidence="12 13" key="1">
    <citation type="journal article" date="2018" name="Mol. Biol. Evol.">
        <title>Broad Genomic Sampling Reveals a Smut Pathogenic Ancestry of the Fungal Clade Ustilaginomycotina.</title>
        <authorList>
            <person name="Kijpornyongpan T."/>
            <person name="Mondo S.J."/>
            <person name="Barry K."/>
            <person name="Sandor L."/>
            <person name="Lee J."/>
            <person name="Lipzen A."/>
            <person name="Pangilinan J."/>
            <person name="LaButti K."/>
            <person name="Hainaut M."/>
            <person name="Henrissat B."/>
            <person name="Grigoriev I.V."/>
            <person name="Spatafora J.W."/>
            <person name="Aime M.C."/>
        </authorList>
    </citation>
    <scope>NUCLEOTIDE SEQUENCE [LARGE SCALE GENOMIC DNA]</scope>
    <source>
        <strain evidence="12 13">MCA 4718</strain>
    </source>
</reference>
<evidence type="ECO:0008006" key="14">
    <source>
        <dbReference type="Google" id="ProtNLM"/>
    </source>
</evidence>
<comment type="caution">
    <text evidence="8">Lacks conserved residue(s) required for the propagation of feature annotation.</text>
</comment>
<evidence type="ECO:0000256" key="6">
    <source>
        <dbReference type="ARBA" id="ARBA00023175"/>
    </source>
</evidence>
<dbReference type="GO" id="GO:0005737">
    <property type="term" value="C:cytoplasm"/>
    <property type="evidence" value="ECO:0007669"/>
    <property type="project" value="UniProtKB-ARBA"/>
</dbReference>
<dbReference type="PANTHER" id="PTHR13140">
    <property type="entry name" value="MYOSIN"/>
    <property type="match status" value="1"/>
</dbReference>
<dbReference type="GO" id="GO:0005524">
    <property type="term" value="F:ATP binding"/>
    <property type="evidence" value="ECO:0007669"/>
    <property type="project" value="UniProtKB-UniRule"/>
</dbReference>
<evidence type="ECO:0000256" key="9">
    <source>
        <dbReference type="SAM" id="MobiDB-lite"/>
    </source>
</evidence>
<keyword evidence="3 8" id="KW-0067">ATP-binding</keyword>
<evidence type="ECO:0000313" key="13">
    <source>
        <dbReference type="Proteomes" id="UP000245942"/>
    </source>
</evidence>
<feature type="domain" description="Myosin motor" evidence="10">
    <location>
        <begin position="93"/>
        <end position="513"/>
    </location>
</feature>
<evidence type="ECO:0000256" key="7">
    <source>
        <dbReference type="ARBA" id="ARBA00023203"/>
    </source>
</evidence>
<dbReference type="InterPro" id="IPR036961">
    <property type="entry name" value="Kinesin_motor_dom_sf"/>
</dbReference>
<dbReference type="Pfam" id="PF00063">
    <property type="entry name" value="Myosin_head"/>
    <property type="match status" value="1"/>
</dbReference>
<dbReference type="PROSITE" id="PS51844">
    <property type="entry name" value="SH3_LIKE"/>
    <property type="match status" value="1"/>
</dbReference>
<dbReference type="SUPFAM" id="SSF52540">
    <property type="entry name" value="P-loop containing nucleoside triphosphate hydrolases"/>
    <property type="match status" value="1"/>
</dbReference>
<gene>
    <name evidence="12" type="ORF">BCV69DRAFT_289443</name>
</gene>
<keyword evidence="5 8" id="KW-0518">Myosin</keyword>
<keyword evidence="6 8" id="KW-0505">Motor protein</keyword>
<dbReference type="GO" id="GO:0016020">
    <property type="term" value="C:membrane"/>
    <property type="evidence" value="ECO:0007669"/>
    <property type="project" value="TreeGrafter"/>
</dbReference>
<evidence type="ECO:0000259" key="11">
    <source>
        <dbReference type="PROSITE" id="PS51844"/>
    </source>
</evidence>
<keyword evidence="2 8" id="KW-0547">Nucleotide-binding</keyword>
<dbReference type="Gene3D" id="1.10.10.820">
    <property type="match status" value="1"/>
</dbReference>
<dbReference type="EMBL" id="KZ819322">
    <property type="protein sequence ID" value="PWN23334.1"/>
    <property type="molecule type" value="Genomic_DNA"/>
</dbReference>
<dbReference type="STRING" id="1684307.A0A316UEL0"/>
<feature type="compositionally biased region" description="Polar residues" evidence="9">
    <location>
        <begin position="215"/>
        <end position="244"/>
    </location>
</feature>
<evidence type="ECO:0000313" key="12">
    <source>
        <dbReference type="EMBL" id="PWN23334.1"/>
    </source>
</evidence>
<keyword evidence="4" id="KW-0175">Coiled coil</keyword>
<evidence type="ECO:0000256" key="5">
    <source>
        <dbReference type="ARBA" id="ARBA00023123"/>
    </source>
</evidence>
<proteinExistence type="inferred from homology"/>
<dbReference type="InterPro" id="IPR001609">
    <property type="entry name" value="Myosin_head_motor_dom-like"/>
</dbReference>
<dbReference type="Gene3D" id="3.40.850.10">
    <property type="entry name" value="Kinesin motor domain"/>
    <property type="match status" value="1"/>
</dbReference>
<dbReference type="RefSeq" id="XP_025350494.1">
    <property type="nucleotide sequence ID" value="XM_025493670.1"/>
</dbReference>
<dbReference type="Pfam" id="PF02736">
    <property type="entry name" value="Myosin_N"/>
    <property type="match status" value="1"/>
</dbReference>
<protein>
    <recommendedName>
        <fullName evidence="14">Myosin motor domain-containing protein</fullName>
    </recommendedName>
</protein>
<evidence type="ECO:0000256" key="8">
    <source>
        <dbReference type="PROSITE-ProRule" id="PRU00782"/>
    </source>
</evidence>
<keyword evidence="13" id="KW-1185">Reference proteome</keyword>
<dbReference type="Proteomes" id="UP000245942">
    <property type="component" value="Unassembled WGS sequence"/>
</dbReference>
<dbReference type="GO" id="GO:0007015">
    <property type="term" value="P:actin filament organization"/>
    <property type="evidence" value="ECO:0007669"/>
    <property type="project" value="TreeGrafter"/>
</dbReference>
<dbReference type="AlphaFoldDB" id="A0A316UEL0"/>
<evidence type="ECO:0000256" key="1">
    <source>
        <dbReference type="ARBA" id="ARBA00008314"/>
    </source>
</evidence>
<dbReference type="GO" id="GO:0051015">
    <property type="term" value="F:actin filament binding"/>
    <property type="evidence" value="ECO:0007669"/>
    <property type="project" value="InterPro"/>
</dbReference>
<accession>A0A316UEL0</accession>
<name>A0A316UEL0_9BASI</name>
<dbReference type="InterPro" id="IPR027417">
    <property type="entry name" value="P-loop_NTPase"/>
</dbReference>
<evidence type="ECO:0000256" key="2">
    <source>
        <dbReference type="ARBA" id="ARBA00022741"/>
    </source>
</evidence>
<keyword evidence="7 8" id="KW-0009">Actin-binding</keyword>
<dbReference type="Gene3D" id="1.20.120.720">
    <property type="entry name" value="Myosin VI head, motor domain, U50 subdomain"/>
    <property type="match status" value="1"/>
</dbReference>
<dbReference type="Gene3D" id="2.30.30.360">
    <property type="entry name" value="Myosin S1 fragment, N-terminal"/>
    <property type="match status" value="1"/>
</dbReference>
<dbReference type="InterPro" id="IPR008989">
    <property type="entry name" value="Myosin_S1_N"/>
</dbReference>
<organism evidence="12 13">
    <name type="scientific">Pseudomicrostroma glucosiphilum</name>
    <dbReference type="NCBI Taxonomy" id="1684307"/>
    <lineage>
        <taxon>Eukaryota</taxon>
        <taxon>Fungi</taxon>
        <taxon>Dikarya</taxon>
        <taxon>Basidiomycota</taxon>
        <taxon>Ustilaginomycotina</taxon>
        <taxon>Exobasidiomycetes</taxon>
        <taxon>Microstromatales</taxon>
        <taxon>Microstromatales incertae sedis</taxon>
        <taxon>Pseudomicrostroma</taxon>
    </lineage>
</organism>